<sequence length="575" mass="64205">MIQLPTSLVDILRWRAKHQPDRLAYRYLQNGEREEIILNYVELDKRARAIGALLQANTRPKERALLLLPPGPDFIAAFWGCLYARVIAIPAYPLHPARLEKMLPNILRIISDATPAVALLTTSLFDAVQTSDICRDKFADIKLLPTDHPDKTSLAEKWQEQLIDPNELAFLQYTSGSTFSPKGVMVNHRNLIHNLGQIEKHFGQSSESHAVIWLPPYHDMGLVGGILQPLYSGYPSTLIPYTLFLQQPFRWLDAISHFRGTTSGGPNFAYELCLRKIKPEQREQLDLSSWEVAFNGAEPIHQNTIQRFAEYFSPSGFHQNSFLPCYGLAEATLMVSGGPKKRSLQVRKLSRTALERDHSISSPASMEDEWKIVGCGQVPLEQQVIVVNTETLSPCPRGQVGEIWVSGPNIAPGYWNNPAATNESFGAKLSLNSDRTYLRTGDAGFLDDGELFITGRLKNLIIISGKNHYANDIEQTASNSHPAIMPSGLAAFSVQEDDGEKLIIIAEIHRDQDLCKKEEITKAIKTAVSTCHDLQVHDIKITCAGSIPRTTSGKIRHFICRKQYLADALNPLNPT</sequence>
<dbReference type="PANTHER" id="PTHR22754:SF32">
    <property type="entry name" value="DISCO-INTERACTING PROTEIN 2"/>
    <property type="match status" value="1"/>
</dbReference>
<proteinExistence type="inferred from homology"/>
<protein>
    <submittedName>
        <fullName evidence="7">AMP-binding protein</fullName>
    </submittedName>
</protein>
<evidence type="ECO:0000259" key="5">
    <source>
        <dbReference type="Pfam" id="PF00501"/>
    </source>
</evidence>
<feature type="domain" description="AMP-dependent synthetase/ligase" evidence="5">
    <location>
        <begin position="13"/>
        <end position="415"/>
    </location>
</feature>
<dbReference type="InterPro" id="IPR000873">
    <property type="entry name" value="AMP-dep_synth/lig_dom"/>
</dbReference>
<evidence type="ECO:0000256" key="2">
    <source>
        <dbReference type="ARBA" id="ARBA00022598"/>
    </source>
</evidence>
<comment type="similarity">
    <text evidence="1">Belongs to the ATP-dependent AMP-binding enzyme family.</text>
</comment>
<accession>A0ABR7MAN2</accession>
<dbReference type="InterPro" id="IPR040097">
    <property type="entry name" value="FAAL/FAAC"/>
</dbReference>
<gene>
    <name evidence="7" type="ORF">BC349_13320</name>
</gene>
<name>A0ABR7MAN2_9BACT</name>
<dbReference type="Gene3D" id="3.40.50.12780">
    <property type="entry name" value="N-terminal domain of ligase-like"/>
    <property type="match status" value="1"/>
</dbReference>
<evidence type="ECO:0000256" key="4">
    <source>
        <dbReference type="ARBA" id="ARBA00023098"/>
    </source>
</evidence>
<organism evidence="7 8">
    <name type="scientific">Flavihumibacter stibioxidans</name>
    <dbReference type="NCBI Taxonomy" id="1834163"/>
    <lineage>
        <taxon>Bacteria</taxon>
        <taxon>Pseudomonadati</taxon>
        <taxon>Bacteroidota</taxon>
        <taxon>Chitinophagia</taxon>
        <taxon>Chitinophagales</taxon>
        <taxon>Chitinophagaceae</taxon>
        <taxon>Flavihumibacter</taxon>
    </lineage>
</organism>
<evidence type="ECO:0000256" key="3">
    <source>
        <dbReference type="ARBA" id="ARBA00022832"/>
    </source>
</evidence>
<keyword evidence="3" id="KW-0276">Fatty acid metabolism</keyword>
<dbReference type="Proteomes" id="UP000765802">
    <property type="component" value="Unassembled WGS sequence"/>
</dbReference>
<evidence type="ECO:0000256" key="1">
    <source>
        <dbReference type="ARBA" id="ARBA00006432"/>
    </source>
</evidence>
<dbReference type="Pfam" id="PF00501">
    <property type="entry name" value="AMP-binding"/>
    <property type="match status" value="1"/>
</dbReference>
<dbReference type="CDD" id="cd05931">
    <property type="entry name" value="FAAL"/>
    <property type="match status" value="1"/>
</dbReference>
<evidence type="ECO:0000313" key="8">
    <source>
        <dbReference type="Proteomes" id="UP000765802"/>
    </source>
</evidence>
<keyword evidence="4" id="KW-0443">Lipid metabolism</keyword>
<dbReference type="Gene3D" id="3.30.300.30">
    <property type="match status" value="1"/>
</dbReference>
<dbReference type="SUPFAM" id="SSF56801">
    <property type="entry name" value="Acetyl-CoA synthetase-like"/>
    <property type="match status" value="1"/>
</dbReference>
<reference evidence="7 8" key="1">
    <citation type="submission" date="2016-07" db="EMBL/GenBank/DDBJ databases">
        <title>Genome analysis of Flavihumibacter stibioxidans YS-17.</title>
        <authorList>
            <person name="Shi K."/>
            <person name="Han Y."/>
            <person name="Wang G."/>
        </authorList>
    </citation>
    <scope>NUCLEOTIDE SEQUENCE [LARGE SCALE GENOMIC DNA]</scope>
    <source>
        <strain evidence="7 8">YS-17</strain>
    </source>
</reference>
<dbReference type="InterPro" id="IPR042099">
    <property type="entry name" value="ANL_N_sf"/>
</dbReference>
<dbReference type="Pfam" id="PF23024">
    <property type="entry name" value="AMP-dom_DIP2-like"/>
    <property type="match status" value="1"/>
</dbReference>
<feature type="domain" description="AMP-binding enzyme C-terminal" evidence="6">
    <location>
        <begin position="459"/>
        <end position="569"/>
    </location>
</feature>
<comment type="caution">
    <text evidence="7">The sequence shown here is derived from an EMBL/GenBank/DDBJ whole genome shotgun (WGS) entry which is preliminary data.</text>
</comment>
<keyword evidence="8" id="KW-1185">Reference proteome</keyword>
<dbReference type="InterPro" id="IPR025110">
    <property type="entry name" value="AMP-bd_C"/>
</dbReference>
<evidence type="ECO:0000259" key="6">
    <source>
        <dbReference type="Pfam" id="PF23024"/>
    </source>
</evidence>
<dbReference type="InterPro" id="IPR045851">
    <property type="entry name" value="AMP-bd_C_sf"/>
</dbReference>
<keyword evidence="2" id="KW-0436">Ligase</keyword>
<dbReference type="PANTHER" id="PTHR22754">
    <property type="entry name" value="DISCO-INTERACTING PROTEIN 2 DIP2 -RELATED"/>
    <property type="match status" value="1"/>
</dbReference>
<dbReference type="EMBL" id="MBUA01000023">
    <property type="protein sequence ID" value="MBC6492037.1"/>
    <property type="molecule type" value="Genomic_DNA"/>
</dbReference>
<evidence type="ECO:0000313" key="7">
    <source>
        <dbReference type="EMBL" id="MBC6492037.1"/>
    </source>
</evidence>